<reference evidence="3" key="1">
    <citation type="submission" date="2016-06" db="UniProtKB">
        <authorList>
            <consortium name="WormBaseParasite"/>
        </authorList>
    </citation>
    <scope>IDENTIFICATION</scope>
</reference>
<name>A0A183AJV9_9TREM</name>
<accession>A0A183AJV9</accession>
<dbReference type="AlphaFoldDB" id="A0A183AJV9"/>
<reference evidence="1 2" key="2">
    <citation type="submission" date="2018-11" db="EMBL/GenBank/DDBJ databases">
        <authorList>
            <consortium name="Pathogen Informatics"/>
        </authorList>
    </citation>
    <scope>NUCLEOTIDE SEQUENCE [LARGE SCALE GENOMIC DNA]</scope>
    <source>
        <strain evidence="1 2">Egypt</strain>
    </source>
</reference>
<evidence type="ECO:0000313" key="1">
    <source>
        <dbReference type="EMBL" id="VDP80564.1"/>
    </source>
</evidence>
<keyword evidence="2" id="KW-1185">Reference proteome</keyword>
<gene>
    <name evidence="1" type="ORF">ECPE_LOCUS7244</name>
</gene>
<dbReference type="EMBL" id="UZAN01044338">
    <property type="protein sequence ID" value="VDP80564.1"/>
    <property type="molecule type" value="Genomic_DNA"/>
</dbReference>
<proteinExistence type="predicted"/>
<dbReference type="Proteomes" id="UP000272942">
    <property type="component" value="Unassembled WGS sequence"/>
</dbReference>
<sequence>MIESYDGGGGSTGTSVTGAVGGPVCSVAVDDFGSYSLSRVPNCCTAPGRRGHPTGVARDVSVLKSFFLPQPDAP</sequence>
<evidence type="ECO:0000313" key="2">
    <source>
        <dbReference type="Proteomes" id="UP000272942"/>
    </source>
</evidence>
<evidence type="ECO:0000313" key="3">
    <source>
        <dbReference type="WBParaSite" id="ECPE_0000726001-mRNA-1"/>
    </source>
</evidence>
<dbReference type="WBParaSite" id="ECPE_0000726001-mRNA-1">
    <property type="protein sequence ID" value="ECPE_0000726001-mRNA-1"/>
    <property type="gene ID" value="ECPE_0000726001"/>
</dbReference>
<organism evidence="3">
    <name type="scientific">Echinostoma caproni</name>
    <dbReference type="NCBI Taxonomy" id="27848"/>
    <lineage>
        <taxon>Eukaryota</taxon>
        <taxon>Metazoa</taxon>
        <taxon>Spiralia</taxon>
        <taxon>Lophotrochozoa</taxon>
        <taxon>Platyhelminthes</taxon>
        <taxon>Trematoda</taxon>
        <taxon>Digenea</taxon>
        <taxon>Plagiorchiida</taxon>
        <taxon>Echinostomata</taxon>
        <taxon>Echinostomatoidea</taxon>
        <taxon>Echinostomatidae</taxon>
        <taxon>Echinostoma</taxon>
    </lineage>
</organism>
<protein>
    <submittedName>
        <fullName evidence="1 3">Uncharacterized protein</fullName>
    </submittedName>
</protein>